<gene>
    <name evidence="2" type="ORF">DBV39_02790</name>
</gene>
<evidence type="ECO:0000313" key="2">
    <source>
        <dbReference type="EMBL" id="AWB32820.1"/>
    </source>
</evidence>
<evidence type="ECO:0000256" key="1">
    <source>
        <dbReference type="SAM" id="MobiDB-lite"/>
    </source>
</evidence>
<name>A0A2R4XG76_9BURK</name>
<feature type="region of interest" description="Disordered" evidence="1">
    <location>
        <begin position="95"/>
        <end position="138"/>
    </location>
</feature>
<proteinExistence type="predicted"/>
<organism evidence="2 3">
    <name type="scientific">Orrella marina</name>
    <dbReference type="NCBI Taxonomy" id="2163011"/>
    <lineage>
        <taxon>Bacteria</taxon>
        <taxon>Pseudomonadati</taxon>
        <taxon>Pseudomonadota</taxon>
        <taxon>Betaproteobacteria</taxon>
        <taxon>Burkholderiales</taxon>
        <taxon>Alcaligenaceae</taxon>
        <taxon>Orrella</taxon>
    </lineage>
</organism>
<evidence type="ECO:0000313" key="3">
    <source>
        <dbReference type="Proteomes" id="UP000244571"/>
    </source>
</evidence>
<keyword evidence="3" id="KW-1185">Reference proteome</keyword>
<sequence length="162" mass="18049">MGSRTRIARVHPAHYASDSFLGASLASSEIGRQIPGEVGDHVSVFLSGPRNSVRSYPHHLCITFWKMAWQLRQCIDVSTSSLPWSNSAIRRSVSEQKQQCGGMAGTSRSLTQQDQQTNSSSHIVSATRGDHKMLPGRDRHRSASLPELIRCKFEHFTHKINP</sequence>
<dbReference type="Proteomes" id="UP000244571">
    <property type="component" value="Chromosome"/>
</dbReference>
<dbReference type="KEGG" id="boz:DBV39_02790"/>
<dbReference type="EMBL" id="CP028901">
    <property type="protein sequence ID" value="AWB32820.1"/>
    <property type="molecule type" value="Genomic_DNA"/>
</dbReference>
<reference evidence="2 3" key="1">
    <citation type="submission" date="2018-04" db="EMBL/GenBank/DDBJ databases">
        <title>Bordetella sp. HZ20 isolated from seawater.</title>
        <authorList>
            <person name="Sun C."/>
        </authorList>
    </citation>
    <scope>NUCLEOTIDE SEQUENCE [LARGE SCALE GENOMIC DNA]</scope>
    <source>
        <strain evidence="2 3">HZ20</strain>
    </source>
</reference>
<accession>A0A2R4XG76</accession>
<protein>
    <submittedName>
        <fullName evidence="2">Uncharacterized protein</fullName>
    </submittedName>
</protein>
<feature type="compositionally biased region" description="Basic and acidic residues" evidence="1">
    <location>
        <begin position="128"/>
        <end position="137"/>
    </location>
</feature>
<feature type="compositionally biased region" description="Polar residues" evidence="1">
    <location>
        <begin position="106"/>
        <end position="124"/>
    </location>
</feature>
<dbReference type="AlphaFoldDB" id="A0A2R4XG76"/>